<accession>A0ABW3CKV1</accession>
<name>A0ABW3CKV1_9ACTN</name>
<comment type="caution">
    <text evidence="2">The sequence shown here is derived from an EMBL/GenBank/DDBJ whole genome shotgun (WGS) entry which is preliminary data.</text>
</comment>
<dbReference type="InterPro" id="IPR025333">
    <property type="entry name" value="DUF4239"/>
</dbReference>
<feature type="transmembrane region" description="Helical" evidence="1">
    <location>
        <begin position="12"/>
        <end position="36"/>
    </location>
</feature>
<evidence type="ECO:0000313" key="3">
    <source>
        <dbReference type="Proteomes" id="UP001597083"/>
    </source>
</evidence>
<feature type="non-terminal residue" evidence="2">
    <location>
        <position position="106"/>
    </location>
</feature>
<keyword evidence="1" id="KW-0812">Transmembrane</keyword>
<organism evidence="2 3">
    <name type="scientific">Actinomadura adrarensis</name>
    <dbReference type="NCBI Taxonomy" id="1819600"/>
    <lineage>
        <taxon>Bacteria</taxon>
        <taxon>Bacillati</taxon>
        <taxon>Actinomycetota</taxon>
        <taxon>Actinomycetes</taxon>
        <taxon>Streptosporangiales</taxon>
        <taxon>Thermomonosporaceae</taxon>
        <taxon>Actinomadura</taxon>
    </lineage>
</organism>
<proteinExistence type="predicted"/>
<gene>
    <name evidence="2" type="ORF">ACFQ07_19045</name>
</gene>
<keyword evidence="1" id="KW-0472">Membrane</keyword>
<protein>
    <recommendedName>
        <fullName evidence="4">DUF4190 domain-containing protein</fullName>
    </recommendedName>
</protein>
<keyword evidence="3" id="KW-1185">Reference proteome</keyword>
<evidence type="ECO:0000256" key="1">
    <source>
        <dbReference type="SAM" id="Phobius"/>
    </source>
</evidence>
<feature type="transmembrane region" description="Helical" evidence="1">
    <location>
        <begin position="57"/>
        <end position="78"/>
    </location>
</feature>
<keyword evidence="1" id="KW-1133">Transmembrane helix</keyword>
<evidence type="ECO:0000313" key="2">
    <source>
        <dbReference type="EMBL" id="MFD0854343.1"/>
    </source>
</evidence>
<reference evidence="3" key="1">
    <citation type="journal article" date="2019" name="Int. J. Syst. Evol. Microbiol.">
        <title>The Global Catalogue of Microorganisms (GCM) 10K type strain sequencing project: providing services to taxonomists for standard genome sequencing and annotation.</title>
        <authorList>
            <consortium name="The Broad Institute Genomics Platform"/>
            <consortium name="The Broad Institute Genome Sequencing Center for Infectious Disease"/>
            <person name="Wu L."/>
            <person name="Ma J."/>
        </authorList>
    </citation>
    <scope>NUCLEOTIDE SEQUENCE [LARGE SCALE GENOMIC DNA]</scope>
    <source>
        <strain evidence="3">JCM 31696</strain>
    </source>
</reference>
<sequence>MEQTVRGLTGIASFLVTMPVWLSGLLIIGGLPLLVAGLQALIRRRFPALRRGHHNDVAGFLLAVIGVVYAVVIGFVLIDLHENYGDAEESARSEALALMAVAETSR</sequence>
<dbReference type="Pfam" id="PF14023">
    <property type="entry name" value="Bestrophin-like"/>
    <property type="match status" value="1"/>
</dbReference>
<evidence type="ECO:0008006" key="4">
    <source>
        <dbReference type="Google" id="ProtNLM"/>
    </source>
</evidence>
<dbReference type="Proteomes" id="UP001597083">
    <property type="component" value="Unassembled WGS sequence"/>
</dbReference>
<dbReference type="EMBL" id="JBHTIR010002868">
    <property type="protein sequence ID" value="MFD0854343.1"/>
    <property type="molecule type" value="Genomic_DNA"/>
</dbReference>